<feature type="compositionally biased region" description="Polar residues" evidence="5">
    <location>
        <begin position="225"/>
        <end position="235"/>
    </location>
</feature>
<dbReference type="PANTHER" id="PTHR12400:SF21">
    <property type="entry name" value="KINASE"/>
    <property type="match status" value="1"/>
</dbReference>
<dbReference type="PANTHER" id="PTHR12400">
    <property type="entry name" value="INOSITOL POLYPHOSPHATE KINASE"/>
    <property type="match status" value="1"/>
</dbReference>
<organism evidence="6 7">
    <name type="scientific">Dactylellina haptotyla (strain CBS 200.50)</name>
    <name type="common">Nematode-trapping fungus</name>
    <name type="synonym">Monacrosporium haptotylum</name>
    <dbReference type="NCBI Taxonomy" id="1284197"/>
    <lineage>
        <taxon>Eukaryota</taxon>
        <taxon>Fungi</taxon>
        <taxon>Dikarya</taxon>
        <taxon>Ascomycota</taxon>
        <taxon>Pezizomycotina</taxon>
        <taxon>Orbiliomycetes</taxon>
        <taxon>Orbiliales</taxon>
        <taxon>Orbiliaceae</taxon>
        <taxon>Dactylellina</taxon>
    </lineage>
</organism>
<feature type="compositionally biased region" description="Basic residues" evidence="5">
    <location>
        <begin position="810"/>
        <end position="822"/>
    </location>
</feature>
<feature type="region of interest" description="Disordered" evidence="5">
    <location>
        <begin position="1"/>
        <end position="189"/>
    </location>
</feature>
<dbReference type="GO" id="GO:0005634">
    <property type="term" value="C:nucleus"/>
    <property type="evidence" value="ECO:0007669"/>
    <property type="project" value="TreeGrafter"/>
</dbReference>
<feature type="compositionally biased region" description="Low complexity" evidence="5">
    <location>
        <begin position="668"/>
        <end position="679"/>
    </location>
</feature>
<sequence>MPSDPPLPSNPAPGQHGYRIPLKSRASSGSSVSSSSESSSRVFSVFANVARWKPGSTTTTTTATTTTTTPPKTSSISPSSTSSRRQYHAPEAAPISPTAAASTSLPPTPSATRPIAPISDRGDHLSHLPHLLPPVSATPPSDTESTPAGLVLLPTLAESAATPRDGRDKPSSVVTPTPNTRPPAPPLGLELPLLLLDKSSFDLPISPPPSVPRRSLSMPMEDSHSSSPRTLKSSHSIKSMSGFILPSSVTRDGSEGLLAGTIGGEGFDKALPPFISPADTPNRVITPDAAATESLRSVSSKETLKDGRSSGRTSTYDYSSRASIDDLSRRDRGIPRADTEKRKSKVGKAIAEAKSETTSSRSRKSSQTLRLFKEGNPAADDRERRERKEREKIQRLREASKSRDDVFNIPEEAIEVSHESSRPTLHSGFPSQEYLKRQTTEELSLPNKRWEKPAVTTGDSEATAVSASHTAASISDSSRKHAVPAAPTAATAAVPAPDTTASPPQTSDTRVPTSTVVPSDTSVPTKPLSSSSSVNRSTSFGESDIAGDAPKALPIQYPVRAGGLTRLRQQSLLDANLKEPHQPPTPFSAVADETASLARQDNERGPNPKGEKTLTPFDSAGEYGETPKDEDEDEDSEKEQLYSALYIPHKTPSIDPKRISYAEDDGLSEGSPSSPGLRLSDLDLDDTGPTEFEFDGSTTHLKGKRHTLDGRSADFEVTIHASSDAPSHGVKHQHEISVAEVLTTDTPIFDTNLVQEPQSLNRHDSFGESDFDTHSGYSSFSSSRRNSDTEFYDSTDHETANTPTATPKQATKHRHGSHHYHHRESTLQEPQPPPLGAVELKPYNHQVGGHTALYRFSRKAVCKSLNNRENEFYEAIEGTHEELLQFMPRYIGVLNVTFRKPPKRKKTRRDTDKTTNMDNVEGKSDQKMGENDGKELTQKFNTFNSHCDPKGSKGSEGASTQVLPLPQVVLENNRHIIPENLFRFSSSAPSQKAAVNNTNETQTDSSGTNIVKGFVDPGSPGVDHLERTSSHSPKRIWTSTGATTVNRKLQEQVLREVFGGPLSHHYRHGHPRHRSHSSMSHMRRSAGRRSSTDIDIHSTSNAASRSDELRKTRSRGEDPRPSSSHDSKSNSDVSLSASGELSTVRKKAPTKRPGILPLGGSGSELSDSVHDDEGYKGDMEEGEMFSFDEESGSHHIGSFRAKPKWTDRLFEKKALTAPASPVVRPEDRRQHDMGTPNVLPEFETLHIESEAKQETTEPTVEPISAVEIATAEAPVDRVEKFLLLEDLTAGMKHPCVLDLKMGTRQYGVDADEKKRQSQRRKCKLTTSRQLGVRLCGMQVWNEDKQAYHFEDKYKGRDIKAGSEFQAALTRFLHSKENIKRFVPVVLKKLVELEEIIKCLPGYRFYASSLLMLYDAGDKKKEIDMRIVDFANCVTDEVDGMKCPPQNRHGVDKGYLRGLRALRVYFTRIWKDEIEQGEREQRGDVIMFGRVRAIEDVIMDDDGEVST</sequence>
<feature type="compositionally biased region" description="Acidic residues" evidence="5">
    <location>
        <begin position="628"/>
        <end position="637"/>
    </location>
</feature>
<dbReference type="GO" id="GO:0046854">
    <property type="term" value="P:phosphatidylinositol phosphate biosynthetic process"/>
    <property type="evidence" value="ECO:0007669"/>
    <property type="project" value="TreeGrafter"/>
</dbReference>
<dbReference type="Pfam" id="PF03770">
    <property type="entry name" value="IPK"/>
    <property type="match status" value="1"/>
</dbReference>
<feature type="compositionally biased region" description="Basic and acidic residues" evidence="5">
    <location>
        <begin position="1105"/>
        <end position="1129"/>
    </location>
</feature>
<dbReference type="eggNOG" id="KOG1620">
    <property type="taxonomic scope" value="Eukaryota"/>
</dbReference>
<feature type="compositionally biased region" description="Basic and acidic residues" evidence="5">
    <location>
        <begin position="1167"/>
        <end position="1179"/>
    </location>
</feature>
<evidence type="ECO:0000256" key="2">
    <source>
        <dbReference type="ARBA" id="ARBA00022679"/>
    </source>
</evidence>
<reference evidence="6 7" key="1">
    <citation type="journal article" date="2013" name="PLoS Genet.">
        <title>Genomic mechanisms accounting for the adaptation to parasitism in nematode-trapping fungi.</title>
        <authorList>
            <person name="Meerupati T."/>
            <person name="Andersson K.M."/>
            <person name="Friman E."/>
            <person name="Kumar D."/>
            <person name="Tunlid A."/>
            <person name="Ahren D."/>
        </authorList>
    </citation>
    <scope>NUCLEOTIDE SEQUENCE [LARGE SCALE GENOMIC DNA]</scope>
    <source>
        <strain evidence="6 7">CBS 200.50</strain>
    </source>
</reference>
<keyword evidence="2 4" id="KW-0808">Transferase</keyword>
<evidence type="ECO:0000256" key="4">
    <source>
        <dbReference type="RuleBase" id="RU363090"/>
    </source>
</evidence>
<feature type="compositionally biased region" description="Polar residues" evidence="5">
    <location>
        <begin position="310"/>
        <end position="322"/>
    </location>
</feature>
<reference evidence="7" key="2">
    <citation type="submission" date="2013-04" db="EMBL/GenBank/DDBJ databases">
        <title>Genomic mechanisms accounting for the adaptation to parasitism in nematode-trapping fungi.</title>
        <authorList>
            <person name="Ahren D.G."/>
        </authorList>
    </citation>
    <scope>NUCLEOTIDE SEQUENCE [LARGE SCALE GENOMIC DNA]</scope>
    <source>
        <strain evidence="7">CBS 200.50</strain>
    </source>
</reference>
<dbReference type="Gene3D" id="3.30.470.160">
    <property type="entry name" value="Inositol polyphosphate kinase"/>
    <property type="match status" value="1"/>
</dbReference>
<proteinExistence type="inferred from homology"/>
<dbReference type="EMBL" id="AQGS01000405">
    <property type="protein sequence ID" value="EPS40364.1"/>
    <property type="molecule type" value="Genomic_DNA"/>
</dbReference>
<feature type="region of interest" description="Disordered" evidence="5">
    <location>
        <begin position="1061"/>
        <end position="1179"/>
    </location>
</feature>
<feature type="compositionally biased region" description="Basic and acidic residues" evidence="5">
    <location>
        <begin position="600"/>
        <end position="612"/>
    </location>
</feature>
<name>S8ABU1_DACHA</name>
<feature type="compositionally biased region" description="Basic and acidic residues" evidence="5">
    <location>
        <begin position="323"/>
        <end position="341"/>
    </location>
</feature>
<dbReference type="GO" id="GO:0000824">
    <property type="term" value="F:inositol-1,4,5,6-tetrakisphosphate 3-kinase activity"/>
    <property type="evidence" value="ECO:0007669"/>
    <property type="project" value="TreeGrafter"/>
</dbReference>
<dbReference type="GO" id="GO:0005737">
    <property type="term" value="C:cytoplasm"/>
    <property type="evidence" value="ECO:0007669"/>
    <property type="project" value="TreeGrafter"/>
</dbReference>
<feature type="compositionally biased region" description="Polar residues" evidence="5">
    <location>
        <begin position="992"/>
        <end position="1009"/>
    </location>
</feature>
<feature type="region of interest" description="Disordered" evidence="5">
    <location>
        <begin position="992"/>
        <end position="1011"/>
    </location>
</feature>
<feature type="region of interest" description="Disordered" evidence="5">
    <location>
        <begin position="293"/>
        <end position="552"/>
    </location>
</feature>
<evidence type="ECO:0000313" key="6">
    <source>
        <dbReference type="EMBL" id="EPS40364.1"/>
    </source>
</evidence>
<keyword evidence="7" id="KW-1185">Reference proteome</keyword>
<feature type="compositionally biased region" description="Low complexity" evidence="5">
    <location>
        <begin position="529"/>
        <end position="539"/>
    </location>
</feature>
<dbReference type="InterPro" id="IPR005522">
    <property type="entry name" value="IPK"/>
</dbReference>
<feature type="compositionally biased region" description="Polar residues" evidence="5">
    <location>
        <begin position="505"/>
        <end position="528"/>
    </location>
</feature>
<dbReference type="OrthoDB" id="2573163at2759"/>
<feature type="region of interest" description="Disordered" evidence="5">
    <location>
        <begin position="597"/>
        <end position="680"/>
    </location>
</feature>
<dbReference type="InterPro" id="IPR038286">
    <property type="entry name" value="IPK_sf"/>
</dbReference>
<evidence type="ECO:0000313" key="7">
    <source>
        <dbReference type="Proteomes" id="UP000015100"/>
    </source>
</evidence>
<feature type="compositionally biased region" description="Low complexity" evidence="5">
    <location>
        <begin position="56"/>
        <end position="114"/>
    </location>
</feature>
<evidence type="ECO:0000256" key="1">
    <source>
        <dbReference type="ARBA" id="ARBA00007374"/>
    </source>
</evidence>
<comment type="similarity">
    <text evidence="1 4">Belongs to the inositol phosphokinase (IPK) family.</text>
</comment>
<dbReference type="Proteomes" id="UP000015100">
    <property type="component" value="Unassembled WGS sequence"/>
</dbReference>
<gene>
    <name evidence="6" type="ORF">H072_5790</name>
</gene>
<dbReference type="SUPFAM" id="SSF56104">
    <property type="entry name" value="SAICAR synthase-like"/>
    <property type="match status" value="1"/>
</dbReference>
<protein>
    <recommendedName>
        <fullName evidence="4">Kinase</fullName>
        <ecNumber evidence="4">2.7.-.-</ecNumber>
    </recommendedName>
</protein>
<dbReference type="EC" id="2.7.-.-" evidence="4"/>
<accession>S8ABU1</accession>
<evidence type="ECO:0000256" key="5">
    <source>
        <dbReference type="SAM" id="MobiDB-lite"/>
    </source>
</evidence>
<keyword evidence="3 4" id="KW-0418">Kinase</keyword>
<feature type="compositionally biased region" description="Polar residues" evidence="5">
    <location>
        <begin position="800"/>
        <end position="809"/>
    </location>
</feature>
<feature type="compositionally biased region" description="Basic and acidic residues" evidence="5">
    <location>
        <begin position="909"/>
        <end position="932"/>
    </location>
</feature>
<dbReference type="STRING" id="1284197.S8ABU1"/>
<evidence type="ECO:0000256" key="3">
    <source>
        <dbReference type="ARBA" id="ARBA00022777"/>
    </source>
</evidence>
<feature type="region of interest" description="Disordered" evidence="5">
    <location>
        <begin position="1016"/>
        <end position="1043"/>
    </location>
</feature>
<dbReference type="HOGENOM" id="CLU_248419_0_0_1"/>
<feature type="compositionally biased region" description="Low complexity" evidence="5">
    <location>
        <begin position="460"/>
        <end position="475"/>
    </location>
</feature>
<feature type="compositionally biased region" description="Basic and acidic residues" evidence="5">
    <location>
        <begin position="379"/>
        <end position="406"/>
    </location>
</feature>
<feature type="region of interest" description="Disordered" evidence="5">
    <location>
        <begin position="901"/>
        <end position="932"/>
    </location>
</feature>
<feature type="compositionally biased region" description="Basic residues" evidence="5">
    <location>
        <begin position="1064"/>
        <end position="1087"/>
    </location>
</feature>
<comment type="caution">
    <text evidence="6">The sequence shown here is derived from an EMBL/GenBank/DDBJ whole genome shotgun (WGS) entry which is preliminary data.</text>
</comment>
<feature type="compositionally biased region" description="Low complexity" evidence="5">
    <location>
        <begin position="24"/>
        <end position="47"/>
    </location>
</feature>
<dbReference type="GO" id="GO:0008440">
    <property type="term" value="F:inositol-1,4,5-trisphosphate 3-kinase activity"/>
    <property type="evidence" value="ECO:0007669"/>
    <property type="project" value="TreeGrafter"/>
</dbReference>
<feature type="compositionally biased region" description="Low complexity" evidence="5">
    <location>
        <begin position="483"/>
        <end position="504"/>
    </location>
</feature>
<feature type="region of interest" description="Disordered" evidence="5">
    <location>
        <begin position="204"/>
        <end position="235"/>
    </location>
</feature>
<dbReference type="GO" id="GO:0032958">
    <property type="term" value="P:inositol phosphate biosynthetic process"/>
    <property type="evidence" value="ECO:0007669"/>
    <property type="project" value="InterPro"/>
</dbReference>
<dbReference type="OMA" id="DMRIVDF"/>
<feature type="compositionally biased region" description="Pro residues" evidence="5">
    <location>
        <begin position="1"/>
        <end position="11"/>
    </location>
</feature>
<feature type="compositionally biased region" description="Low complexity" evidence="5">
    <location>
        <begin position="775"/>
        <end position="784"/>
    </location>
</feature>
<feature type="region of interest" description="Disordered" evidence="5">
    <location>
        <begin position="753"/>
        <end position="837"/>
    </location>
</feature>